<dbReference type="InterPro" id="IPR011011">
    <property type="entry name" value="Znf_FYVE_PHD"/>
</dbReference>
<reference evidence="4 5" key="1">
    <citation type="journal article" date="2015" name="Genome Biol. Evol.">
        <title>The genome of winter moth (Operophtera brumata) provides a genomic perspective on sexual dimorphism and phenology.</title>
        <authorList>
            <person name="Derks M.F."/>
            <person name="Smit S."/>
            <person name="Salis L."/>
            <person name="Schijlen E."/>
            <person name="Bossers A."/>
            <person name="Mateman C."/>
            <person name="Pijl A.S."/>
            <person name="de Ridder D."/>
            <person name="Groenen M.A."/>
            <person name="Visser M.E."/>
            <person name="Megens H.J."/>
        </authorList>
    </citation>
    <scope>NUCLEOTIDE SEQUENCE [LARGE SCALE GENOMIC DNA]</scope>
    <source>
        <strain evidence="4">WM2013NL</strain>
        <tissue evidence="4">Head and thorax</tissue>
    </source>
</reference>
<evidence type="ECO:0000256" key="2">
    <source>
        <dbReference type="SAM" id="MobiDB-lite"/>
    </source>
</evidence>
<evidence type="ECO:0000313" key="5">
    <source>
        <dbReference type="Proteomes" id="UP000037510"/>
    </source>
</evidence>
<feature type="coiled-coil region" evidence="1">
    <location>
        <begin position="152"/>
        <end position="214"/>
    </location>
</feature>
<feature type="non-terminal residue" evidence="4">
    <location>
        <position position="425"/>
    </location>
</feature>
<dbReference type="Gene3D" id="3.30.40.10">
    <property type="entry name" value="Zinc/RING finger domain, C3HC4 (zinc finger)"/>
    <property type="match status" value="1"/>
</dbReference>
<comment type="caution">
    <text evidence="4">The sequence shown here is derived from an EMBL/GenBank/DDBJ whole genome shotgun (WGS) entry which is preliminary data.</text>
</comment>
<name>A0A0L7LEV4_OPEBR</name>
<keyword evidence="1" id="KW-0175">Coiled coil</keyword>
<keyword evidence="5" id="KW-1185">Reference proteome</keyword>
<organism evidence="4 5">
    <name type="scientific">Operophtera brumata</name>
    <name type="common">Winter moth</name>
    <name type="synonym">Phalaena brumata</name>
    <dbReference type="NCBI Taxonomy" id="104452"/>
    <lineage>
        <taxon>Eukaryota</taxon>
        <taxon>Metazoa</taxon>
        <taxon>Ecdysozoa</taxon>
        <taxon>Arthropoda</taxon>
        <taxon>Hexapoda</taxon>
        <taxon>Insecta</taxon>
        <taxon>Pterygota</taxon>
        <taxon>Neoptera</taxon>
        <taxon>Endopterygota</taxon>
        <taxon>Lepidoptera</taxon>
        <taxon>Glossata</taxon>
        <taxon>Ditrysia</taxon>
        <taxon>Geometroidea</taxon>
        <taxon>Geometridae</taxon>
        <taxon>Larentiinae</taxon>
        <taxon>Operophtera</taxon>
    </lineage>
</organism>
<dbReference type="InterPro" id="IPR013083">
    <property type="entry name" value="Znf_RING/FYVE/PHD"/>
</dbReference>
<proteinExistence type="predicted"/>
<dbReference type="InterPro" id="IPR057251">
    <property type="entry name" value="FP_C"/>
</dbReference>
<dbReference type="Pfam" id="PF25298">
    <property type="entry name" value="Baculo_FP_2nd"/>
    <property type="match status" value="1"/>
</dbReference>
<dbReference type="SUPFAM" id="SSF57903">
    <property type="entry name" value="FYVE/PHD zinc finger"/>
    <property type="match status" value="1"/>
</dbReference>
<evidence type="ECO:0000313" key="4">
    <source>
        <dbReference type="EMBL" id="KOB73935.1"/>
    </source>
</evidence>
<dbReference type="EMBL" id="JTDY01001411">
    <property type="protein sequence ID" value="KOB73935.1"/>
    <property type="molecule type" value="Genomic_DNA"/>
</dbReference>
<feature type="region of interest" description="Disordered" evidence="2">
    <location>
        <begin position="61"/>
        <end position="119"/>
    </location>
</feature>
<accession>A0A0L7LEV4</accession>
<evidence type="ECO:0000259" key="3">
    <source>
        <dbReference type="Pfam" id="PF25298"/>
    </source>
</evidence>
<gene>
    <name evidence="4" type="ORF">OBRU01_10167</name>
</gene>
<dbReference type="AlphaFoldDB" id="A0A0L7LEV4"/>
<evidence type="ECO:0000256" key="1">
    <source>
        <dbReference type="SAM" id="Coils"/>
    </source>
</evidence>
<feature type="domain" description="FP protein C-terminal" evidence="3">
    <location>
        <begin position="316"/>
        <end position="361"/>
    </location>
</feature>
<dbReference type="Proteomes" id="UP000037510">
    <property type="component" value="Unassembled WGS sequence"/>
</dbReference>
<protein>
    <submittedName>
        <fullName evidence="4">Zinc finger DNA binding protein</fullName>
    </submittedName>
</protein>
<sequence length="425" mass="47973">MSSKKCAGCLNTINTSECMNCFVCRQWYDLDCANLAVKQFRLLTDGRNSWKCAGCRNKEPKGNNTETPIRPEQPTTRAKAKISQISPAAVGSNITTRNKRRPQSPARQLPEHTEEDDDFPLTGKALRAIINQEISSKLSTILLEQKNLREVVDGFQQNISFLSEKYDELKSALEEKSEKIASLEKKNNVLQESVQNLTKRLNNTEQHARANNIEVQCVPENKSENIINTVLNIGKVIKSNIKDADIAHCTRIAKKDSDSNRPRSILVKFNTPRLRDAFLASAIKFNRSQPENRLNTSHLGATDKPLPIYVVEHLSADNKSLHAAARARAKELGFRFVWVRNGHIFMRKSEDSDRIFVDNAEKMPKFESNCEDLWVKIDGNSKGSEKNALYICAVYLPSPLKIDDLDIFTESAQHALEKGNHTIIL</sequence>